<dbReference type="PANTHER" id="PTHR44943">
    <property type="entry name" value="CELLULOSE SYNTHASE OPERON PROTEIN C"/>
    <property type="match status" value="1"/>
</dbReference>
<keyword evidence="1" id="KW-0677">Repeat</keyword>
<evidence type="ECO:0000256" key="3">
    <source>
        <dbReference type="PROSITE-ProRule" id="PRU00339"/>
    </source>
</evidence>
<dbReference type="Proteomes" id="UP001431209">
    <property type="component" value="Unassembled WGS sequence"/>
</dbReference>
<dbReference type="PROSITE" id="PS50005">
    <property type="entry name" value="TPR"/>
    <property type="match status" value="2"/>
</dbReference>
<dbReference type="Pfam" id="PF13424">
    <property type="entry name" value="TPR_12"/>
    <property type="match status" value="1"/>
</dbReference>
<dbReference type="AlphaFoldDB" id="A0AAW2ZQ39"/>
<sequence>MIRTTPYLGRIIRNTRTGRCFSTTINCTLIPQGYSGRQTVGELIQTGRGLEAVSILEDLIKEDENNVALRIDKATALTALGSYEEAIKLFDESLQMFPDQYNKSQIYVNKGTSYHRLRQLNEAIDCFNKSIQLNPENPVLYDKRLMSYLALQSYDDALRNVDKAIEILPTAKRFTMKAIVLREAGRIDECLGSIEEALCIDENDVKALVEKAKTLCEIKNFKDALPITEKVINLVPEGEKPEILMFRGNLLGLLGHDEECVAALTQAAEMNPLLKNKVANLLMHLQNSKNKNDS</sequence>
<protein>
    <submittedName>
        <fullName evidence="4">TPR repeat-containing protein</fullName>
    </submittedName>
</protein>
<dbReference type="InterPro" id="IPR011990">
    <property type="entry name" value="TPR-like_helical_dom_sf"/>
</dbReference>
<dbReference type="SUPFAM" id="SSF48439">
    <property type="entry name" value="Protein prenylyltransferase"/>
    <property type="match status" value="1"/>
</dbReference>
<proteinExistence type="predicted"/>
<dbReference type="InterPro" id="IPR019734">
    <property type="entry name" value="TPR_rpt"/>
</dbReference>
<dbReference type="EMBL" id="JAOPGA020001734">
    <property type="protein sequence ID" value="KAL0490920.1"/>
    <property type="molecule type" value="Genomic_DNA"/>
</dbReference>
<dbReference type="PROSITE" id="PS50293">
    <property type="entry name" value="TPR_REGION"/>
    <property type="match status" value="1"/>
</dbReference>
<accession>A0AAW2ZQ39</accession>
<feature type="repeat" description="TPR" evidence="3">
    <location>
        <begin position="104"/>
        <end position="137"/>
    </location>
</feature>
<dbReference type="PANTHER" id="PTHR44943:SF4">
    <property type="entry name" value="TPR REPEAT-CONTAINING PROTEIN MJ0798"/>
    <property type="match status" value="1"/>
</dbReference>
<evidence type="ECO:0000256" key="1">
    <source>
        <dbReference type="ARBA" id="ARBA00022737"/>
    </source>
</evidence>
<evidence type="ECO:0000256" key="2">
    <source>
        <dbReference type="ARBA" id="ARBA00022803"/>
    </source>
</evidence>
<reference evidence="4 5" key="1">
    <citation type="submission" date="2024-03" db="EMBL/GenBank/DDBJ databases">
        <title>The Acrasis kona genome and developmental transcriptomes reveal deep origins of eukaryotic multicellular pathways.</title>
        <authorList>
            <person name="Sheikh S."/>
            <person name="Fu C.-J."/>
            <person name="Brown M.W."/>
            <person name="Baldauf S.L."/>
        </authorList>
    </citation>
    <scope>NUCLEOTIDE SEQUENCE [LARGE SCALE GENOMIC DNA]</scope>
    <source>
        <strain evidence="4 5">ATCC MYA-3509</strain>
    </source>
</reference>
<organism evidence="4 5">
    <name type="scientific">Acrasis kona</name>
    <dbReference type="NCBI Taxonomy" id="1008807"/>
    <lineage>
        <taxon>Eukaryota</taxon>
        <taxon>Discoba</taxon>
        <taxon>Heterolobosea</taxon>
        <taxon>Tetramitia</taxon>
        <taxon>Eutetramitia</taxon>
        <taxon>Acrasidae</taxon>
        <taxon>Acrasis</taxon>
    </lineage>
</organism>
<feature type="repeat" description="TPR" evidence="3">
    <location>
        <begin position="67"/>
        <end position="100"/>
    </location>
</feature>
<evidence type="ECO:0000313" key="5">
    <source>
        <dbReference type="Proteomes" id="UP001431209"/>
    </source>
</evidence>
<keyword evidence="5" id="KW-1185">Reference proteome</keyword>
<dbReference type="SMART" id="SM00028">
    <property type="entry name" value="TPR"/>
    <property type="match status" value="5"/>
</dbReference>
<gene>
    <name evidence="4" type="ORF">AKO1_009815</name>
</gene>
<name>A0AAW2ZQ39_9EUKA</name>
<dbReference type="InterPro" id="IPR051685">
    <property type="entry name" value="Ycf3/AcsC/BcsC/TPR_MFPF"/>
</dbReference>
<keyword evidence="2 3" id="KW-0802">TPR repeat</keyword>
<comment type="caution">
    <text evidence="4">The sequence shown here is derived from an EMBL/GenBank/DDBJ whole genome shotgun (WGS) entry which is preliminary data.</text>
</comment>
<evidence type="ECO:0000313" key="4">
    <source>
        <dbReference type="EMBL" id="KAL0490920.1"/>
    </source>
</evidence>
<dbReference type="Gene3D" id="1.25.40.10">
    <property type="entry name" value="Tetratricopeptide repeat domain"/>
    <property type="match status" value="2"/>
</dbReference>